<evidence type="ECO:0000256" key="3">
    <source>
        <dbReference type="ARBA" id="ARBA00011233"/>
    </source>
</evidence>
<feature type="domain" description="Fucolectin tachylectin-4 pentraxin-1" evidence="8">
    <location>
        <begin position="425"/>
        <end position="577"/>
    </location>
</feature>
<keyword evidence="5" id="KW-0430">Lectin</keyword>
<protein>
    <recommendedName>
        <fullName evidence="8">Fucolectin tachylectin-4 pentraxin-1 domain-containing protein</fullName>
    </recommendedName>
</protein>
<evidence type="ECO:0000256" key="5">
    <source>
        <dbReference type="ARBA" id="ARBA00022734"/>
    </source>
</evidence>
<organism evidence="9 10">
    <name type="scientific">Pogona vitticeps</name>
    <name type="common">central bearded dragon</name>
    <dbReference type="NCBI Taxonomy" id="103695"/>
    <lineage>
        <taxon>Eukaryota</taxon>
        <taxon>Metazoa</taxon>
        <taxon>Chordata</taxon>
        <taxon>Craniata</taxon>
        <taxon>Vertebrata</taxon>
        <taxon>Euteleostomi</taxon>
        <taxon>Lepidosauria</taxon>
        <taxon>Squamata</taxon>
        <taxon>Bifurcata</taxon>
        <taxon>Unidentata</taxon>
        <taxon>Episquamata</taxon>
        <taxon>Toxicofera</taxon>
        <taxon>Iguania</taxon>
        <taxon>Acrodonta</taxon>
        <taxon>Agamidae</taxon>
        <taxon>Amphibolurinae</taxon>
        <taxon>Pogona</taxon>
    </lineage>
</organism>
<dbReference type="SUPFAM" id="SSF49785">
    <property type="entry name" value="Galactose-binding domain-like"/>
    <property type="match status" value="3"/>
</dbReference>
<keyword evidence="6" id="KW-0106">Calcium</keyword>
<dbReference type="InterPro" id="IPR008979">
    <property type="entry name" value="Galactose-bd-like_sf"/>
</dbReference>
<evidence type="ECO:0000259" key="8">
    <source>
        <dbReference type="SMART" id="SM00607"/>
    </source>
</evidence>
<name>A0ABM5GDF2_9SAUR</name>
<evidence type="ECO:0000256" key="2">
    <source>
        <dbReference type="ARBA" id="ARBA00010147"/>
    </source>
</evidence>
<feature type="domain" description="Fucolectin tachylectin-4 pentraxin-1" evidence="8">
    <location>
        <begin position="30"/>
        <end position="183"/>
    </location>
</feature>
<evidence type="ECO:0000313" key="9">
    <source>
        <dbReference type="Proteomes" id="UP001652642"/>
    </source>
</evidence>
<keyword evidence="7" id="KW-1015">Disulfide bond</keyword>
<evidence type="ECO:0000313" key="10">
    <source>
        <dbReference type="RefSeq" id="XP_072855674.1"/>
    </source>
</evidence>
<gene>
    <name evidence="10" type="primary">LOC110084815</name>
</gene>
<comment type="function">
    <text evidence="1">Acts as a defensive agent. Recognizes blood group fucosylated oligosaccharides including A, B, H and Lewis B-type antigens. Does not recognize Lewis A antigen and has low affinity for monovalent haptens.</text>
</comment>
<dbReference type="Gene3D" id="2.60.120.260">
    <property type="entry name" value="Galactose-binding domain-like"/>
    <property type="match status" value="3"/>
</dbReference>
<dbReference type="Proteomes" id="UP001652642">
    <property type="component" value="Chromosome 4"/>
</dbReference>
<dbReference type="SMART" id="SM00607">
    <property type="entry name" value="FTP"/>
    <property type="match status" value="3"/>
</dbReference>
<evidence type="ECO:0000256" key="4">
    <source>
        <dbReference type="ARBA" id="ARBA00022723"/>
    </source>
</evidence>
<dbReference type="PANTHER" id="PTHR45713">
    <property type="entry name" value="FTP DOMAIN-CONTAINING PROTEIN"/>
    <property type="match status" value="1"/>
</dbReference>
<evidence type="ECO:0000256" key="7">
    <source>
        <dbReference type="ARBA" id="ARBA00023157"/>
    </source>
</evidence>
<dbReference type="PANTHER" id="PTHR45713:SF11">
    <property type="entry name" value="FUCOLECTIN TACHYLECTIN-4 PENTRAXIN-1 DOMAIN-CONTAINING PROTEIN"/>
    <property type="match status" value="1"/>
</dbReference>
<accession>A0ABM5GDF2</accession>
<dbReference type="Pfam" id="PF22633">
    <property type="entry name" value="F5_F8_type_C_2"/>
    <property type="match status" value="3"/>
</dbReference>
<keyword evidence="4" id="KW-0479">Metal-binding</keyword>
<dbReference type="InterPro" id="IPR051941">
    <property type="entry name" value="BG_Antigen-Binding_Lectin"/>
</dbReference>
<comment type="subunit">
    <text evidence="3">Homotrimer.</text>
</comment>
<dbReference type="RefSeq" id="XP_072855674.1">
    <property type="nucleotide sequence ID" value="XM_072999573.1"/>
</dbReference>
<dbReference type="InterPro" id="IPR006585">
    <property type="entry name" value="FTP1"/>
</dbReference>
<evidence type="ECO:0000256" key="1">
    <source>
        <dbReference type="ARBA" id="ARBA00002219"/>
    </source>
</evidence>
<proteinExistence type="inferred from homology"/>
<evidence type="ECO:0000256" key="6">
    <source>
        <dbReference type="ARBA" id="ARBA00022837"/>
    </source>
</evidence>
<reference evidence="10" key="1">
    <citation type="submission" date="2025-08" db="UniProtKB">
        <authorList>
            <consortium name="RefSeq"/>
        </authorList>
    </citation>
    <scope>IDENTIFICATION</scope>
</reference>
<keyword evidence="9" id="KW-1185">Reference proteome</keyword>
<comment type="similarity">
    <text evidence="2">Belongs to the fucolectin family.</text>
</comment>
<dbReference type="GeneID" id="110084815"/>
<sequence>MVTVFEKSLLKISYLRLTNMISLTACLPPACNLARGRPAFQSSLYTQAPFAVAKNAVDGNCNRHFNEGRSCTHTNRDLRPWWYVDLGSRYVISAVVVKNRGDCCDRRLRGAQIYVGDSVPARGAGNSLCGTITKTTLGGVSTIYCQGLQGRYVSIVIPHRREYLSLCEVEVYGTRVGEKSNIENNQQSPQEEEVYFQAKRPEGEPFCPLEPMEPLYSLGQDGKARDKGQRNILKDARGLDPGSLGAVPVEDQRASSEGIWVLRTGRAECLHRIPGKGGSPKIFFQAVECGEKYLICVIVLLTLGETTPEVFQALKELGYTSFRPGQEAAVMRILSAHLSVHVACFPEAGRIHPLQRRLKRAHSKANHGDLPALLKARSSDCRTTKKGSQATETRMTTLWTWLSALALLVGAGASQSCRPELQGIGSNLARGRPAFQSSLFTSDFTEPSSALAGNAVDGNCDGHWYEGRSCSHTKWELDPWWYVDLGSQHIISTVVVKNRGDCCGERIHGAQIYVGDSAPAQRTNSSLCGTITDTTTGSISTFCCNGFKGRYVSIVISGRKEFLHVCEVEVYGARVADQCWRSPEARGNAYPSLCLHGLLSGGRQDPPPEKGLKRVHSEANHGDLPALLKARSSDCRTTRKGSQATETSRMPTLWTWLSALALLVGPGAAQSCRPDLQGLGPNLARGRPAFQSSLYTETPFSVAGNAVDGNCNGDFNNGRSCTHTNLEPGPWWYVDLGSRYVISTVGVKNRGDCCNTRLSGAQIHVGDSVPVLGPAHSQCNSLCGTITGDIPGGVSTIYCQGLKGRYVSIFVPSRNEYLSLCEVEVYGTLAKDQC</sequence>
<feature type="domain" description="Fucolectin tachylectin-4 pentraxin-1" evidence="8">
    <location>
        <begin position="680"/>
        <end position="832"/>
    </location>
</feature>